<protein>
    <submittedName>
        <fullName evidence="1">Uncharacterized protein</fullName>
    </submittedName>
</protein>
<gene>
    <name evidence="1" type="ORF">METZ01_LOCUS433528</name>
</gene>
<dbReference type="AlphaFoldDB" id="A0A382YBS0"/>
<reference evidence="1" key="1">
    <citation type="submission" date="2018-05" db="EMBL/GenBank/DDBJ databases">
        <authorList>
            <person name="Lanie J.A."/>
            <person name="Ng W.-L."/>
            <person name="Kazmierczak K.M."/>
            <person name="Andrzejewski T.M."/>
            <person name="Davidsen T.M."/>
            <person name="Wayne K.J."/>
            <person name="Tettelin H."/>
            <person name="Glass J.I."/>
            <person name="Rusch D."/>
            <person name="Podicherti R."/>
            <person name="Tsui H.-C.T."/>
            <person name="Winkler M.E."/>
        </authorList>
    </citation>
    <scope>NUCLEOTIDE SEQUENCE</scope>
</reference>
<accession>A0A382YBS0</accession>
<evidence type="ECO:0000313" key="1">
    <source>
        <dbReference type="EMBL" id="SVD80674.1"/>
    </source>
</evidence>
<sequence>EITKGKGVNYQGLGAVFCKAIQELSVKVTALENA</sequence>
<name>A0A382YBS0_9ZZZZ</name>
<organism evidence="1">
    <name type="scientific">marine metagenome</name>
    <dbReference type="NCBI Taxonomy" id="408172"/>
    <lineage>
        <taxon>unclassified sequences</taxon>
        <taxon>metagenomes</taxon>
        <taxon>ecological metagenomes</taxon>
    </lineage>
</organism>
<feature type="non-terminal residue" evidence="1">
    <location>
        <position position="1"/>
    </location>
</feature>
<proteinExistence type="predicted"/>
<dbReference type="EMBL" id="UINC01174510">
    <property type="protein sequence ID" value="SVD80674.1"/>
    <property type="molecule type" value="Genomic_DNA"/>
</dbReference>